<dbReference type="WBParaSite" id="ES5_v2.g22723.t1">
    <property type="protein sequence ID" value="ES5_v2.g22723.t1"/>
    <property type="gene ID" value="ES5_v2.g22723"/>
</dbReference>
<name>A0AC34FZ39_9BILA</name>
<accession>A0AC34FZ39</accession>
<proteinExistence type="predicted"/>
<evidence type="ECO:0000313" key="1">
    <source>
        <dbReference type="Proteomes" id="UP000887579"/>
    </source>
</evidence>
<dbReference type="Proteomes" id="UP000887579">
    <property type="component" value="Unplaced"/>
</dbReference>
<reference evidence="2" key="1">
    <citation type="submission" date="2022-11" db="UniProtKB">
        <authorList>
            <consortium name="WormBaseParasite"/>
        </authorList>
    </citation>
    <scope>IDENTIFICATION</scope>
</reference>
<evidence type="ECO:0000313" key="2">
    <source>
        <dbReference type="WBParaSite" id="ES5_v2.g22723.t1"/>
    </source>
</evidence>
<sequence>MNLNRESEEELKNSKGVNNSTLSLHISAYENSVEVDANNFNGKREGTQSGVIKKWKASKQNFIASSTFTTNSFEFPRQQKDRSNNPEVMQFKASQRLRNPNEENLNVNEKNNITSLEQPNEALIADNHQPHQRDLRQKAQPSSFVQPKHPQTVVEQGILQQQHREIVDYLITTNILCVSDSSSDTRKLIVLFPNEERCMKIFTWTETKKANTEDDNFEDIVENFHSDFIRPILEQCNVNPTFKEKLSPFLTVLLKLNNASVTHVESQAHDQSAASSEEYEDESDTSTNSEDSEEYDSEHGEAAQSQRNVRKRIKKEIGTSLNVQKRIRKECPDKRYGQGNVSIKGWDVARHRKINSNRCGCTACAIDDAITNNSSRCIK</sequence>
<organism evidence="1 2">
    <name type="scientific">Panagrolaimus sp. ES5</name>
    <dbReference type="NCBI Taxonomy" id="591445"/>
    <lineage>
        <taxon>Eukaryota</taxon>
        <taxon>Metazoa</taxon>
        <taxon>Ecdysozoa</taxon>
        <taxon>Nematoda</taxon>
        <taxon>Chromadorea</taxon>
        <taxon>Rhabditida</taxon>
        <taxon>Tylenchina</taxon>
        <taxon>Panagrolaimomorpha</taxon>
        <taxon>Panagrolaimoidea</taxon>
        <taxon>Panagrolaimidae</taxon>
        <taxon>Panagrolaimus</taxon>
    </lineage>
</organism>
<protein>
    <submittedName>
        <fullName evidence="2">Uncharacterized protein</fullName>
    </submittedName>
</protein>